<dbReference type="Pfam" id="PF01177">
    <property type="entry name" value="Asp_Glu_race"/>
    <property type="match status" value="1"/>
</dbReference>
<feature type="region of interest" description="Disordered" evidence="7">
    <location>
        <begin position="235"/>
        <end position="254"/>
    </location>
</feature>
<evidence type="ECO:0000256" key="3">
    <source>
        <dbReference type="ARBA" id="ARBA00022960"/>
    </source>
</evidence>
<organism evidence="8">
    <name type="scientific">freshwater metagenome</name>
    <dbReference type="NCBI Taxonomy" id="449393"/>
    <lineage>
        <taxon>unclassified sequences</taxon>
        <taxon>metagenomes</taxon>
        <taxon>ecological metagenomes</taxon>
    </lineage>
</organism>
<comment type="catalytic activity">
    <reaction evidence="1">
        <text>L-glutamate = D-glutamate</text>
        <dbReference type="Rhea" id="RHEA:12813"/>
        <dbReference type="ChEBI" id="CHEBI:29985"/>
        <dbReference type="ChEBI" id="CHEBI:29986"/>
        <dbReference type="EC" id="5.1.1.3"/>
    </reaction>
</comment>
<dbReference type="PROSITE" id="PS00924">
    <property type="entry name" value="ASP_GLU_RACEMASE_2"/>
    <property type="match status" value="1"/>
</dbReference>
<keyword evidence="5" id="KW-0413">Isomerase</keyword>
<keyword evidence="4" id="KW-0573">Peptidoglycan synthesis</keyword>
<name>A0A094PTF6_9ZZZZ</name>
<dbReference type="PANTHER" id="PTHR21198">
    <property type="entry name" value="GLUTAMATE RACEMASE"/>
    <property type="match status" value="1"/>
</dbReference>
<dbReference type="EMBL" id="JNSL01000149">
    <property type="protein sequence ID" value="KGA14402.1"/>
    <property type="molecule type" value="Genomic_DNA"/>
</dbReference>
<dbReference type="GO" id="GO:0009252">
    <property type="term" value="P:peptidoglycan biosynthetic process"/>
    <property type="evidence" value="ECO:0007669"/>
    <property type="project" value="UniProtKB-KW"/>
</dbReference>
<proteinExistence type="inferred from homology"/>
<dbReference type="InterPro" id="IPR001920">
    <property type="entry name" value="Asp/Glu_race"/>
</dbReference>
<evidence type="ECO:0000256" key="5">
    <source>
        <dbReference type="ARBA" id="ARBA00023235"/>
    </source>
</evidence>
<accession>A0A094PTF6</accession>
<dbReference type="FunFam" id="3.40.50.1860:FF:000001">
    <property type="entry name" value="Glutamate racemase"/>
    <property type="match status" value="1"/>
</dbReference>
<evidence type="ECO:0000313" key="8">
    <source>
        <dbReference type="EMBL" id="KGA14402.1"/>
    </source>
</evidence>
<dbReference type="InterPro" id="IPR015942">
    <property type="entry name" value="Asp/Glu/hydantoin_racemase"/>
</dbReference>
<dbReference type="EC" id="5.1.1.3" evidence="2"/>
<dbReference type="InterPro" id="IPR018187">
    <property type="entry name" value="Asp/Glu_racemase_AS_1"/>
</dbReference>
<dbReference type="InterPro" id="IPR004391">
    <property type="entry name" value="Glu_race"/>
</dbReference>
<dbReference type="InterPro" id="IPR033134">
    <property type="entry name" value="Asp/Glu_racemase_AS_2"/>
</dbReference>
<sequence length="296" mass="30772">MSDPRPIGFFDSGIGGLTVLREVQARLPAESTIYIGDSARHPYGTRSDAEVRTFAEELSDELVARGVKAIIVACNTATAIALEHLRERHPTTPIIGVIRPGAAAAALATRTGRVGVLATVATVRSRAYFAAIKDENPGTRVIERAASELVPLIESGLTNTQAMSDAIHVAIDPFLSGAPSDRIDTLLLGCTHFPLIRGEIDTALGAPIAVVDSAAATASFLQEIIAVNGLEAPGSSRGTAADPGHLGHTAPASTPVLPEHQLFTTGDPAVVDALATRLFGETAPRAQQLTLGSKRG</sequence>
<dbReference type="GO" id="GO:0008360">
    <property type="term" value="P:regulation of cell shape"/>
    <property type="evidence" value="ECO:0007669"/>
    <property type="project" value="UniProtKB-KW"/>
</dbReference>
<keyword evidence="3" id="KW-0133">Cell shape</keyword>
<evidence type="ECO:0000256" key="6">
    <source>
        <dbReference type="ARBA" id="ARBA00023316"/>
    </source>
</evidence>
<reference evidence="8" key="1">
    <citation type="submission" date="2014-06" db="EMBL/GenBank/DDBJ databases">
        <title>Key roles for freshwater Actinobacteria revealed by deep metagenomic sequencing.</title>
        <authorList>
            <person name="Ghai R."/>
            <person name="Mizuno C.M."/>
            <person name="Picazo A."/>
            <person name="Camacho A."/>
            <person name="Rodriguez-Valera F."/>
        </authorList>
    </citation>
    <scope>NUCLEOTIDE SEQUENCE</scope>
</reference>
<dbReference type="PANTHER" id="PTHR21198:SF2">
    <property type="entry name" value="GLUTAMATE RACEMASE"/>
    <property type="match status" value="1"/>
</dbReference>
<evidence type="ECO:0000256" key="4">
    <source>
        <dbReference type="ARBA" id="ARBA00022984"/>
    </source>
</evidence>
<evidence type="ECO:0000256" key="2">
    <source>
        <dbReference type="ARBA" id="ARBA00013090"/>
    </source>
</evidence>
<dbReference type="GO" id="GO:0071555">
    <property type="term" value="P:cell wall organization"/>
    <property type="evidence" value="ECO:0007669"/>
    <property type="project" value="UniProtKB-KW"/>
</dbReference>
<dbReference type="HAMAP" id="MF_00258">
    <property type="entry name" value="Glu_racemase"/>
    <property type="match status" value="1"/>
</dbReference>
<keyword evidence="6" id="KW-0961">Cell wall biogenesis/degradation</keyword>
<protein>
    <recommendedName>
        <fullName evidence="2">glutamate racemase</fullName>
        <ecNumber evidence="2">5.1.1.3</ecNumber>
    </recommendedName>
</protein>
<comment type="caution">
    <text evidence="8">The sequence shown here is derived from an EMBL/GenBank/DDBJ whole genome shotgun (WGS) entry which is preliminary data.</text>
</comment>
<evidence type="ECO:0000256" key="7">
    <source>
        <dbReference type="SAM" id="MobiDB-lite"/>
    </source>
</evidence>
<evidence type="ECO:0000256" key="1">
    <source>
        <dbReference type="ARBA" id="ARBA00001602"/>
    </source>
</evidence>
<dbReference type="SUPFAM" id="SSF53681">
    <property type="entry name" value="Aspartate/glutamate racemase"/>
    <property type="match status" value="2"/>
</dbReference>
<gene>
    <name evidence="8" type="ORF">GM51_17340</name>
</gene>
<dbReference type="GO" id="GO:0008881">
    <property type="term" value="F:glutamate racemase activity"/>
    <property type="evidence" value="ECO:0007669"/>
    <property type="project" value="UniProtKB-EC"/>
</dbReference>
<dbReference type="Gene3D" id="3.40.50.1860">
    <property type="match status" value="2"/>
</dbReference>
<dbReference type="NCBIfam" id="TIGR00067">
    <property type="entry name" value="glut_race"/>
    <property type="match status" value="1"/>
</dbReference>
<dbReference type="PROSITE" id="PS00923">
    <property type="entry name" value="ASP_GLU_RACEMASE_1"/>
    <property type="match status" value="1"/>
</dbReference>
<dbReference type="AlphaFoldDB" id="A0A094PTF6"/>